<feature type="compositionally biased region" description="Low complexity" evidence="1">
    <location>
        <begin position="353"/>
        <end position="365"/>
    </location>
</feature>
<evidence type="ECO:0000313" key="2">
    <source>
        <dbReference type="EMBL" id="MQT02794.1"/>
    </source>
</evidence>
<feature type="region of interest" description="Disordered" evidence="1">
    <location>
        <begin position="336"/>
        <end position="380"/>
    </location>
</feature>
<gene>
    <name evidence="2" type="ORF">FF041_22145</name>
</gene>
<keyword evidence="3" id="KW-1185">Reference proteome</keyword>
<dbReference type="EMBL" id="VCLA01000157">
    <property type="protein sequence ID" value="MQT02794.1"/>
    <property type="molecule type" value="Genomic_DNA"/>
</dbReference>
<evidence type="ECO:0000256" key="1">
    <source>
        <dbReference type="SAM" id="MobiDB-lite"/>
    </source>
</evidence>
<dbReference type="OrthoDB" id="4086861at2"/>
<dbReference type="RefSeq" id="WP_153524369.1">
    <property type="nucleotide sequence ID" value="NZ_JBEPDZ010000038.1"/>
</dbReference>
<reference evidence="2 3" key="1">
    <citation type="submission" date="2019-05" db="EMBL/GenBank/DDBJ databases">
        <title>Comparative genomics and metabolomics analyses of clavulanic acid producing Streptomyces species provides insight into specialized metabolism and evolution of beta-lactam biosynthetic gene clusters.</title>
        <authorList>
            <person name="Moore M.A."/>
            <person name="Cruz-Morales P."/>
            <person name="Barona Gomez F."/>
            <person name="Kapil T."/>
        </authorList>
    </citation>
    <scope>NUCLEOTIDE SEQUENCE [LARGE SCALE GENOMIC DNA]</scope>
    <source>
        <strain evidence="2 3">NRRL 5741</strain>
    </source>
</reference>
<comment type="caution">
    <text evidence="2">The sequence shown here is derived from an EMBL/GenBank/DDBJ whole genome shotgun (WGS) entry which is preliminary data.</text>
</comment>
<proteinExistence type="predicted"/>
<protein>
    <submittedName>
        <fullName evidence="2">Uncharacterized protein</fullName>
    </submittedName>
</protein>
<dbReference type="Proteomes" id="UP000419138">
    <property type="component" value="Unassembled WGS sequence"/>
</dbReference>
<accession>A0A646KKH5</accession>
<organism evidence="2 3">
    <name type="scientific">Streptomyces jumonjinensis</name>
    <dbReference type="NCBI Taxonomy" id="1945"/>
    <lineage>
        <taxon>Bacteria</taxon>
        <taxon>Bacillati</taxon>
        <taxon>Actinomycetota</taxon>
        <taxon>Actinomycetes</taxon>
        <taxon>Kitasatosporales</taxon>
        <taxon>Streptomycetaceae</taxon>
        <taxon>Streptomyces</taxon>
    </lineage>
</organism>
<evidence type="ECO:0000313" key="3">
    <source>
        <dbReference type="Proteomes" id="UP000419138"/>
    </source>
</evidence>
<dbReference type="AlphaFoldDB" id="A0A646KKH5"/>
<feature type="compositionally biased region" description="Low complexity" evidence="1">
    <location>
        <begin position="336"/>
        <end position="346"/>
    </location>
</feature>
<sequence>MATPSPEEQAGEAFAAAAAEAVQTSVMAFRLVMAIADAVRRQQLKRAGKEEEDLPPVAESVAEASGEVTKLLPPDISAALLTGADWPQIAQQMVALHRAGVDMGAMLPRVGEIAVTVRDAVAANAERTAREGTDEWAKLLRETTPAGPVREAILSSPAWPGMAATMAQLSDRGVDVRAILVAAHDEGVGVDQAVANVLAAAPVPSRDAVLSYGPLTIGLDVPPNLDLGNRERALRQFGILPSENARLSRMVREAMPGYEREAGLLVAARQWPLVAAQMIDVERKGLPVADRLAALSRNTVAWEDGPGQLGGRLVLAAVDALRRPVGAGESRVRVNSAAARASSPSVGPTRLSAAKGAAPAAPAVAAHREAGPAVKGGKTR</sequence>
<name>A0A646KKH5_STRJU</name>